<keyword evidence="1" id="KW-0678">Repressor</keyword>
<name>A0A0U0ZM74_9MYCO</name>
<evidence type="ECO:0000256" key="5">
    <source>
        <dbReference type="PROSITE-ProRule" id="PRU00335"/>
    </source>
</evidence>
<dbReference type="EMBL" id="CSWP01000003">
    <property type="protein sequence ID" value="CPV47918.1"/>
    <property type="molecule type" value="Genomic_DNA"/>
</dbReference>
<dbReference type="InterPro" id="IPR036271">
    <property type="entry name" value="Tet_transcr_reg_TetR-rel_C_sf"/>
</dbReference>
<evidence type="ECO:0000256" key="3">
    <source>
        <dbReference type="ARBA" id="ARBA00023125"/>
    </source>
</evidence>
<dbReference type="Pfam" id="PF17932">
    <property type="entry name" value="TetR_C_24"/>
    <property type="match status" value="1"/>
</dbReference>
<dbReference type="Pfam" id="PF00440">
    <property type="entry name" value="TetR_N"/>
    <property type="match status" value="1"/>
</dbReference>
<dbReference type="GO" id="GO:0000976">
    <property type="term" value="F:transcription cis-regulatory region binding"/>
    <property type="evidence" value="ECO:0007669"/>
    <property type="project" value="TreeGrafter"/>
</dbReference>
<proteinExistence type="predicted"/>
<evidence type="ECO:0000313" key="9">
    <source>
        <dbReference type="Proteomes" id="UP000045782"/>
    </source>
</evidence>
<evidence type="ECO:0000256" key="2">
    <source>
        <dbReference type="ARBA" id="ARBA00023015"/>
    </source>
</evidence>
<evidence type="ECO:0000259" key="7">
    <source>
        <dbReference type="PROSITE" id="PS50977"/>
    </source>
</evidence>
<dbReference type="InterPro" id="IPR050109">
    <property type="entry name" value="HTH-type_TetR-like_transc_reg"/>
</dbReference>
<dbReference type="PANTHER" id="PTHR30055:SF175">
    <property type="entry name" value="HTH-TYPE TRANSCRIPTIONAL REPRESSOR KSTR2"/>
    <property type="match status" value="1"/>
</dbReference>
<dbReference type="AlphaFoldDB" id="A0A0U0ZM74"/>
<dbReference type="PRINTS" id="PR00455">
    <property type="entry name" value="HTHTETR"/>
</dbReference>
<dbReference type="PANTHER" id="PTHR30055">
    <property type="entry name" value="HTH-TYPE TRANSCRIPTIONAL REGULATOR RUTR"/>
    <property type="match status" value="1"/>
</dbReference>
<dbReference type="InterPro" id="IPR001647">
    <property type="entry name" value="HTH_TetR"/>
</dbReference>
<dbReference type="InterPro" id="IPR041490">
    <property type="entry name" value="KstR2_TetR_C"/>
</dbReference>
<keyword evidence="3 5" id="KW-0238">DNA-binding</keyword>
<dbReference type="Gene3D" id="1.10.357.10">
    <property type="entry name" value="Tetracycline Repressor, domain 2"/>
    <property type="match status" value="1"/>
</dbReference>
<reference evidence="8 9" key="1">
    <citation type="submission" date="2015-03" db="EMBL/GenBank/DDBJ databases">
        <authorList>
            <person name="Murphy D."/>
        </authorList>
    </citation>
    <scope>NUCLEOTIDE SEQUENCE [LARGE SCALE GENOMIC DNA]</scope>
    <source>
        <strain evidence="8 9">PAP088</strain>
    </source>
</reference>
<keyword evidence="2" id="KW-0805">Transcription regulation</keyword>
<keyword evidence="4" id="KW-0804">Transcription</keyword>
<dbReference type="SUPFAM" id="SSF48498">
    <property type="entry name" value="Tetracyclin repressor-like, C-terminal domain"/>
    <property type="match status" value="1"/>
</dbReference>
<dbReference type="InterPro" id="IPR009057">
    <property type="entry name" value="Homeodomain-like_sf"/>
</dbReference>
<dbReference type="Proteomes" id="UP000045782">
    <property type="component" value="Unassembled WGS sequence"/>
</dbReference>
<organism evidence="8 9">
    <name type="scientific">Mycobacteroides abscessus</name>
    <dbReference type="NCBI Taxonomy" id="36809"/>
    <lineage>
        <taxon>Bacteria</taxon>
        <taxon>Bacillati</taxon>
        <taxon>Actinomycetota</taxon>
        <taxon>Actinomycetes</taxon>
        <taxon>Mycobacteriales</taxon>
        <taxon>Mycobacteriaceae</taxon>
        <taxon>Mycobacteroides</taxon>
    </lineage>
</organism>
<dbReference type="PROSITE" id="PS50977">
    <property type="entry name" value="HTH_TETR_2"/>
    <property type="match status" value="1"/>
</dbReference>
<evidence type="ECO:0000256" key="1">
    <source>
        <dbReference type="ARBA" id="ARBA00022491"/>
    </source>
</evidence>
<accession>A0A0U0ZM74</accession>
<feature type="compositionally biased region" description="Low complexity" evidence="6">
    <location>
        <begin position="7"/>
        <end position="16"/>
    </location>
</feature>
<sequence>MQPVPEASKAGSSSQRRAGRREELVAVASKLFAARGYHGTRMDDIADVAGLNKATVYHYFASKALILYEIYFKAAEETLACLQDDPRWSAREALYQCTSRMLALIFSNREQGAVYFQENPFLSEWLSPEQVAEIRKREDMVQERVQNIIERGIASGEFVECDSHVMALGYIGMVLGSYRWLNPSGRRSAQEIAVEFSTTLLRGLIRDEATRINDPLGVASATSLDGAR</sequence>
<evidence type="ECO:0000256" key="6">
    <source>
        <dbReference type="SAM" id="MobiDB-lite"/>
    </source>
</evidence>
<feature type="DNA-binding region" description="H-T-H motif" evidence="5">
    <location>
        <begin position="41"/>
        <end position="60"/>
    </location>
</feature>
<dbReference type="RefSeq" id="WP_005105923.1">
    <property type="nucleotide sequence ID" value="NZ_AP022621.1"/>
</dbReference>
<feature type="domain" description="HTH tetR-type" evidence="7">
    <location>
        <begin position="18"/>
        <end position="78"/>
    </location>
</feature>
<protein>
    <submittedName>
        <fullName evidence="8">Probable transcriptional regulator, TetR family</fullName>
    </submittedName>
</protein>
<evidence type="ECO:0000256" key="4">
    <source>
        <dbReference type="ARBA" id="ARBA00023163"/>
    </source>
</evidence>
<dbReference type="SUPFAM" id="SSF46689">
    <property type="entry name" value="Homeodomain-like"/>
    <property type="match status" value="1"/>
</dbReference>
<evidence type="ECO:0000313" key="8">
    <source>
        <dbReference type="EMBL" id="CPV47918.1"/>
    </source>
</evidence>
<dbReference type="GO" id="GO:0003700">
    <property type="term" value="F:DNA-binding transcription factor activity"/>
    <property type="evidence" value="ECO:0007669"/>
    <property type="project" value="TreeGrafter"/>
</dbReference>
<feature type="region of interest" description="Disordered" evidence="6">
    <location>
        <begin position="1"/>
        <end position="20"/>
    </location>
</feature>
<gene>
    <name evidence="8" type="primary">kstR2_4</name>
    <name evidence="8" type="ORF">ERS075579_01940</name>
</gene>